<dbReference type="GO" id="GO:0007274">
    <property type="term" value="P:neuromuscular synaptic transmission"/>
    <property type="evidence" value="ECO:0007669"/>
    <property type="project" value="TreeGrafter"/>
</dbReference>
<name>A0A6S7FMS9_PARCT</name>
<dbReference type="CDD" id="cd00063">
    <property type="entry name" value="FN3"/>
    <property type="match status" value="2"/>
</dbReference>
<feature type="compositionally biased region" description="Polar residues" evidence="7">
    <location>
        <begin position="627"/>
        <end position="651"/>
    </location>
</feature>
<dbReference type="FunFam" id="2.30.30.40:FF:000016">
    <property type="entry name" value="RIMS-binding protein 2 isoform X2"/>
    <property type="match status" value="1"/>
</dbReference>
<dbReference type="Pfam" id="PF25523">
    <property type="entry name" value="Ig_RIMBP2"/>
    <property type="match status" value="1"/>
</dbReference>
<evidence type="ECO:0000256" key="3">
    <source>
        <dbReference type="ARBA" id="ARBA00022443"/>
    </source>
</evidence>
<evidence type="ECO:0000256" key="1">
    <source>
        <dbReference type="ARBA" id="ARBA00004496"/>
    </source>
</evidence>
<dbReference type="FunFam" id="2.30.30.40:FF:000006">
    <property type="entry name" value="RIMS-binding protein 2 isoform X1"/>
    <property type="match status" value="1"/>
</dbReference>
<feature type="compositionally biased region" description="Low complexity" evidence="7">
    <location>
        <begin position="1816"/>
        <end position="1829"/>
    </location>
</feature>
<dbReference type="InterPro" id="IPR013783">
    <property type="entry name" value="Ig-like_fold"/>
</dbReference>
<dbReference type="SUPFAM" id="SSF50044">
    <property type="entry name" value="SH3-domain"/>
    <property type="match status" value="3"/>
</dbReference>
<feature type="compositionally biased region" description="Polar residues" evidence="7">
    <location>
        <begin position="1539"/>
        <end position="1551"/>
    </location>
</feature>
<evidence type="ECO:0000256" key="7">
    <source>
        <dbReference type="SAM" id="MobiDB-lite"/>
    </source>
</evidence>
<feature type="compositionally biased region" description="Polar residues" evidence="7">
    <location>
        <begin position="1953"/>
        <end position="1964"/>
    </location>
</feature>
<dbReference type="PROSITE" id="PS50853">
    <property type="entry name" value="FN3"/>
    <property type="match status" value="2"/>
</dbReference>
<feature type="compositionally biased region" description="Polar residues" evidence="7">
    <location>
        <begin position="1375"/>
        <end position="1387"/>
    </location>
</feature>
<dbReference type="GO" id="GO:0045202">
    <property type="term" value="C:synapse"/>
    <property type="evidence" value="ECO:0007669"/>
    <property type="project" value="GOC"/>
</dbReference>
<feature type="compositionally biased region" description="Acidic residues" evidence="7">
    <location>
        <begin position="1762"/>
        <end position="1773"/>
    </location>
</feature>
<feature type="compositionally biased region" description="Basic and acidic residues" evidence="7">
    <location>
        <begin position="1788"/>
        <end position="1815"/>
    </location>
</feature>
<dbReference type="PANTHER" id="PTHR14234:SF19">
    <property type="entry name" value="RIM-BINDING PROTEIN, ISOFORM F"/>
    <property type="match status" value="1"/>
</dbReference>
<feature type="region of interest" description="Disordered" evidence="7">
    <location>
        <begin position="1"/>
        <end position="35"/>
    </location>
</feature>
<dbReference type="Proteomes" id="UP001152795">
    <property type="component" value="Unassembled WGS sequence"/>
</dbReference>
<feature type="compositionally biased region" description="Basic and acidic residues" evidence="7">
    <location>
        <begin position="1469"/>
        <end position="1484"/>
    </location>
</feature>
<feature type="compositionally biased region" description="Basic and acidic residues" evidence="7">
    <location>
        <begin position="1606"/>
        <end position="1646"/>
    </location>
</feature>
<feature type="compositionally biased region" description="Acidic residues" evidence="7">
    <location>
        <begin position="1490"/>
        <end position="1501"/>
    </location>
</feature>
<feature type="compositionally biased region" description="Basic and acidic residues" evidence="7">
    <location>
        <begin position="60"/>
        <end position="70"/>
    </location>
</feature>
<keyword evidence="8" id="KW-0675">Receptor</keyword>
<feature type="compositionally biased region" description="Polar residues" evidence="7">
    <location>
        <begin position="1898"/>
        <end position="1916"/>
    </location>
</feature>
<feature type="compositionally biased region" description="Polar residues" evidence="7">
    <location>
        <begin position="14"/>
        <end position="33"/>
    </location>
</feature>
<feature type="compositionally biased region" description="Basic and acidic residues" evidence="7">
    <location>
        <begin position="1407"/>
        <end position="1421"/>
    </location>
</feature>
<feature type="coiled-coil region" evidence="6">
    <location>
        <begin position="297"/>
        <end position="381"/>
    </location>
</feature>
<feature type="region of interest" description="Disordered" evidence="7">
    <location>
        <begin position="2195"/>
        <end position="2243"/>
    </location>
</feature>
<dbReference type="CDD" id="cd12014">
    <property type="entry name" value="SH3_RIM-BP_1"/>
    <property type="match status" value="1"/>
</dbReference>
<dbReference type="OrthoDB" id="5964655at2759"/>
<evidence type="ECO:0000313" key="9">
    <source>
        <dbReference type="Proteomes" id="UP001152795"/>
    </source>
</evidence>
<feature type="region of interest" description="Disordered" evidence="7">
    <location>
        <begin position="1953"/>
        <end position="1974"/>
    </location>
</feature>
<evidence type="ECO:0000256" key="2">
    <source>
        <dbReference type="ARBA" id="ARBA00010749"/>
    </source>
</evidence>
<feature type="compositionally biased region" description="Acidic residues" evidence="7">
    <location>
        <begin position="888"/>
        <end position="905"/>
    </location>
</feature>
<dbReference type="InterPro" id="IPR001452">
    <property type="entry name" value="SH3_domain"/>
</dbReference>
<feature type="compositionally biased region" description="Basic residues" evidence="7">
    <location>
        <begin position="2224"/>
        <end position="2243"/>
    </location>
</feature>
<evidence type="ECO:0000313" key="8">
    <source>
        <dbReference type="EMBL" id="CAB3978143.1"/>
    </source>
</evidence>
<feature type="compositionally biased region" description="Polar residues" evidence="7">
    <location>
        <begin position="1349"/>
        <end position="1368"/>
    </location>
</feature>
<sequence length="2243" mass="251030">MASRIPMAKESSHGGENSPQNHQGGSGSLWSNQEEMRRYVSKLKSELAEQKNRVKRAHRDKSEEIKRLQENLDNEKQKAIENVSKKLESDKAYELKKMKESVSRQKENELRQVLRVKDEEMRALKLELQETKNTTRILELENKRIISEQSRGEPNEMERRWKSEVSSLRNDKRRLEESLRIKSEADSEKAELVRKMKQEHDSEIRRLTRESKRESLKEFRQLKAVSREVELKNHQLAAKEADLRRLAREKNHLGNELNSQRRGSLKKTNSFNSQKVKGLSASQNSESDFDNVAEEKIKKLKMRNSELVAIARKLEEKAKQLQEEKDLLEKSNEVNNPEVGNLKKAFARQRAKDLAERAKLLMNKDNEINNLKKEVEETRHNGFNENGGCDEELEKIVHQTSKEHLLLEKQISSKIESLLEEIKDVTAQNTRLTNDNDILNGQVSKLQNFESKHRTMLSEMKEMRERNRTLEDACSEKDKRLYNSELEKQAYTAKNDALQRRNNELLSKVDQLNKVEQECLDLKGNVHTLRNENDVMKEENAKLRKEIERLSEVKKDIKRLEQENKELENERKDVLLKLEERDNEISSLHEAQEVAQREYSEEVSGLEDMILRLKEQQARSEDEANPTEIQDSLSSVLTSTPKDNKCTQTSRPSSPIMSPIIHNGMQELQRDSQQDDEETSINDEDPGQNLLTVPYNGTSSSTSFDLEKAGTRIQQLAASDSDEVDRNGIASQKNLSSMSSEISEYSEETSGDGEVETSYSADVSQASDIEEVCPDKTLQDDEHVSDNEDPRDNPDIYIGSPLQDLPDLEEKLSIFIAKYNYDPMLYSPNENPEMELAFQAGDYLYVYGDVDEDGFYVGEMMNGERGLVPSNFVERIAEDEVILKESDEIAADDGNQSEEDSSDEEITLKDEDGRRKVIRPKAFSERRHEWFRSTLDHALTDELGDIRESDEDDLGASSLSEDELGNRKNRNKRSNKPEADQASSEGLDSMDSDISEPRIPSPSKLSLDRQFTNSALISWRGAQLPSDEIQGYNIYVDGKFKTHVKGNKKTNAVVEDIKPTETYRLSVRTKSVTGVESPDLEATMIFGPDAKLSPSDLRVVKITATSGQVHWLPAHSSYHHEVFVDEALLECVQPGSSSYTINDLTPDTLYQVQVRALIPDNLKLTVGKITEENLSAETEFTTSAGGLPEPPVDLRLVQRTGEYIVLTWLPVTLSQDAYSNGYKVSSYKVYVNGIYCTETVSACVDSVEISKERLRNLGRRHDFSRMRFVVRTLSVLGESVDSNIVDIGSDESEGLADVNGFSETGLSDEKYKASANGEETAMVNNTNLENDSAELERDSNSDLLENDVGVSSSNNQTFKSEAAFSNNVTDKDNCSENLEQTSGNAGQPSEPDGKSTGSEQGELNSVGKEELNESADVKVGEGEGVSSTSDVSAMIARRPPIVTRYEDVETESESCSTESKTQDTEEELIERFEPLEISEKKEVSKSNVSYEDEKEMPEDDANFTAEQLSETSETKQNNSDEITSGKHDSELHSSEQLDSRQVQELSSSTSEGLKEGNVDSTSNVPNSELSSENKTGNDENHKADSTTETEVSRNLNSLTTEQQSESETRGGEEYKLEYTTETEISRDTEQHSEGETDSENRDEGSQAKHFQVLIQNAVSKDTKNGIQGRGPILNAGPLQSESETETEYGPPLSVIDEVDEDNLTDTNNPQRTTETTTSDDEATLSNKQLKSLPADSSKSSDLAASRSRTIASDDEGFRTEDDVLDLLDDDDGIIGDSKGDEGESGVNKGERVGAPRVNKGDDRTSGDDGEVDNRENGVNNGNCGSNNDNKILGDTSVEQDKNDSNTEGNCDSSSRTETPGKANSNDSLSQTDTVSCNMQENIEARTNSHTTTDDESTENLSESTCPTRTSLKSDSSIYEEPPAADHALETIMATFSLPSNRGMASGDSDHNGNMINGSEQTSEVISGRNRAESERSENVSERYYVALYSYDPSLMSPNEDGADEELPFNEGDIIKVVGEKDDDGFYWGECKLKQGFVPSNMIAEMNINEAEELFLQANSDVGLHNELNSRGQVNGELDVDVISDNLGREEPAASDRLSFWENLENDHLGPRKMKTLYDYNPARDSPNVDSEVELKFKAGEIIFVFGEMDDDGFFIGELHGIRGLVPSNFLQPIEEETNHDVDRTNNDDELSSKANAALSAQGRESSVSSSNHVTRGPADGDIQHKKKRNIFSKGKKIFKKAFK</sequence>
<feature type="compositionally biased region" description="Polar residues" evidence="7">
    <location>
        <begin position="1504"/>
        <end position="1522"/>
    </location>
</feature>
<feature type="compositionally biased region" description="Polar residues" evidence="7">
    <location>
        <begin position="2202"/>
        <end position="2213"/>
    </location>
</feature>
<feature type="region of interest" description="Disordered" evidence="7">
    <location>
        <begin position="1344"/>
        <end position="1872"/>
    </location>
</feature>
<feature type="compositionally biased region" description="Polar residues" evidence="7">
    <location>
        <begin position="1845"/>
        <end position="1872"/>
    </location>
</feature>
<feature type="compositionally biased region" description="Basic and acidic residues" evidence="7">
    <location>
        <begin position="1575"/>
        <end position="1585"/>
    </location>
</feature>
<dbReference type="SMART" id="SM00326">
    <property type="entry name" value="SH3"/>
    <property type="match status" value="3"/>
</dbReference>
<dbReference type="InterPro" id="IPR036116">
    <property type="entry name" value="FN3_sf"/>
</dbReference>
<dbReference type="Pfam" id="PF07653">
    <property type="entry name" value="SH3_2"/>
    <property type="match status" value="3"/>
</dbReference>
<dbReference type="EMBL" id="CACRXK020000091">
    <property type="protein sequence ID" value="CAB3978143.1"/>
    <property type="molecule type" value="Genomic_DNA"/>
</dbReference>
<feature type="region of interest" description="Disordered" evidence="7">
    <location>
        <begin position="1884"/>
        <end position="1917"/>
    </location>
</feature>
<feature type="region of interest" description="Disordered" evidence="7">
    <location>
        <begin position="251"/>
        <end position="289"/>
    </location>
</feature>
<feature type="compositionally biased region" description="Polar residues" evidence="7">
    <location>
        <begin position="1558"/>
        <end position="1574"/>
    </location>
</feature>
<keyword evidence="6" id="KW-0175">Coiled coil</keyword>
<feature type="compositionally biased region" description="Polar residues" evidence="7">
    <location>
        <begin position="256"/>
        <end position="286"/>
    </location>
</feature>
<feature type="compositionally biased region" description="Basic and acidic residues" evidence="7">
    <location>
        <begin position="1523"/>
        <end position="1538"/>
    </location>
</feature>
<comment type="subcellular location">
    <subcellularLocation>
        <location evidence="1">Cytoplasm</location>
    </subcellularLocation>
</comment>
<evidence type="ECO:0000256" key="5">
    <source>
        <dbReference type="ARBA" id="ARBA00022737"/>
    </source>
</evidence>
<gene>
    <name evidence="8" type="ORF">PACLA_8A046829</name>
</gene>
<dbReference type="InterPro" id="IPR003961">
    <property type="entry name" value="FN3_dom"/>
</dbReference>
<dbReference type="SUPFAM" id="SSF49265">
    <property type="entry name" value="Fibronectin type III"/>
    <property type="match status" value="2"/>
</dbReference>
<comment type="similarity">
    <text evidence="2">Belongs to the RIMBP family.</text>
</comment>
<feature type="region of interest" description="Disordered" evidence="7">
    <location>
        <begin position="48"/>
        <end position="70"/>
    </location>
</feature>
<dbReference type="FunFam" id="2.30.30.40:FF:000023">
    <property type="entry name" value="RIMS-binding protein 2 isoform F"/>
    <property type="match status" value="1"/>
</dbReference>
<protein>
    <submittedName>
        <fullName evidence="8">Peripheral-type benzodiazepine receptor-associated 1-like</fullName>
    </submittedName>
</protein>
<comment type="caution">
    <text evidence="8">The sequence shown here is derived from an EMBL/GenBank/DDBJ whole genome shotgun (WGS) entry which is preliminary data.</text>
</comment>
<organism evidence="8 9">
    <name type="scientific">Paramuricea clavata</name>
    <name type="common">Red gorgonian</name>
    <name type="synonym">Violescent sea-whip</name>
    <dbReference type="NCBI Taxonomy" id="317549"/>
    <lineage>
        <taxon>Eukaryota</taxon>
        <taxon>Metazoa</taxon>
        <taxon>Cnidaria</taxon>
        <taxon>Anthozoa</taxon>
        <taxon>Octocorallia</taxon>
        <taxon>Malacalcyonacea</taxon>
        <taxon>Plexauridae</taxon>
        <taxon>Paramuricea</taxon>
    </lineage>
</organism>
<dbReference type="Pfam" id="PF25566">
    <property type="entry name" value="RIMB1_N"/>
    <property type="match status" value="1"/>
</dbReference>
<keyword evidence="9" id="KW-1185">Reference proteome</keyword>
<evidence type="ECO:0000256" key="6">
    <source>
        <dbReference type="SAM" id="Coils"/>
    </source>
</evidence>
<dbReference type="InterPro" id="IPR036028">
    <property type="entry name" value="SH3-like_dom_sf"/>
</dbReference>
<feature type="compositionally biased region" description="Low complexity" evidence="7">
    <location>
        <begin position="652"/>
        <end position="661"/>
    </location>
</feature>
<feature type="compositionally biased region" description="Acidic residues" evidence="7">
    <location>
        <begin position="744"/>
        <end position="755"/>
    </location>
</feature>
<feature type="compositionally biased region" description="Basic and acidic residues" evidence="7">
    <location>
        <begin position="773"/>
        <end position="794"/>
    </location>
</feature>
<dbReference type="Pfam" id="PF00041">
    <property type="entry name" value="fn3"/>
    <property type="match status" value="2"/>
</dbReference>
<dbReference type="PANTHER" id="PTHR14234">
    <property type="entry name" value="RIM BINDING PROTEIN-RELATED"/>
    <property type="match status" value="1"/>
</dbReference>
<feature type="region of interest" description="Disordered" evidence="7">
    <location>
        <begin position="885"/>
        <end position="913"/>
    </location>
</feature>
<reference evidence="8" key="1">
    <citation type="submission" date="2020-04" db="EMBL/GenBank/DDBJ databases">
        <authorList>
            <person name="Alioto T."/>
            <person name="Alioto T."/>
            <person name="Gomez Garrido J."/>
        </authorList>
    </citation>
    <scope>NUCLEOTIDE SEQUENCE</scope>
    <source>
        <strain evidence="8">A484AB</strain>
    </source>
</reference>
<dbReference type="Gene3D" id="2.60.40.10">
    <property type="entry name" value="Immunoglobulins"/>
    <property type="match status" value="3"/>
</dbReference>
<feature type="compositionally biased region" description="Polar residues" evidence="7">
    <location>
        <begin position="689"/>
        <end position="704"/>
    </location>
</feature>
<keyword evidence="3" id="KW-0728">SH3 domain</keyword>
<dbReference type="SMART" id="SM00060">
    <property type="entry name" value="FN3"/>
    <property type="match status" value="2"/>
</dbReference>
<feature type="compositionally biased region" description="Low complexity" evidence="7">
    <location>
        <begin position="1704"/>
        <end position="1716"/>
    </location>
</feature>
<dbReference type="Gene3D" id="2.30.30.40">
    <property type="entry name" value="SH3 Domains"/>
    <property type="match status" value="3"/>
</dbReference>
<keyword evidence="5" id="KW-0677">Repeat</keyword>
<dbReference type="InterPro" id="IPR057950">
    <property type="entry name" value="RIMB1/RIM3A-C-like_N"/>
</dbReference>
<feature type="compositionally biased region" description="Polar residues" evidence="7">
    <location>
        <begin position="1586"/>
        <end position="1605"/>
    </location>
</feature>
<feature type="compositionally biased region" description="Acidic residues" evidence="7">
    <location>
        <begin position="674"/>
        <end position="686"/>
    </location>
</feature>
<feature type="compositionally biased region" description="Polar residues" evidence="7">
    <location>
        <begin position="757"/>
        <end position="767"/>
    </location>
</feature>
<proteinExistence type="inferred from homology"/>
<feature type="compositionally biased region" description="Low complexity" evidence="7">
    <location>
        <begin position="1729"/>
        <end position="1748"/>
    </location>
</feature>
<evidence type="ECO:0000256" key="4">
    <source>
        <dbReference type="ARBA" id="ARBA00022490"/>
    </source>
</evidence>
<feature type="region of interest" description="Disordered" evidence="7">
    <location>
        <begin position="616"/>
        <end position="802"/>
    </location>
</feature>
<feature type="region of interest" description="Disordered" evidence="7">
    <location>
        <begin position="946"/>
        <end position="1006"/>
    </location>
</feature>
<dbReference type="InterPro" id="IPR057884">
    <property type="entry name" value="FN3_RIM-BP1/2/3"/>
</dbReference>
<accession>A0A6S7FMS9</accession>
<dbReference type="PROSITE" id="PS50002">
    <property type="entry name" value="SH3"/>
    <property type="match status" value="3"/>
</dbReference>
<keyword evidence="4" id="KW-0963">Cytoplasm</keyword>
<dbReference type="InterPro" id="IPR040325">
    <property type="entry name" value="RIMBP1/2/3"/>
</dbReference>